<evidence type="ECO:0000256" key="5">
    <source>
        <dbReference type="SAM" id="Phobius"/>
    </source>
</evidence>
<keyword evidence="5" id="KW-0472">Membrane</keyword>
<dbReference type="PROSITE" id="PS00678">
    <property type="entry name" value="WD_REPEATS_1"/>
    <property type="match status" value="1"/>
</dbReference>
<dbReference type="InterPro" id="IPR042410">
    <property type="entry name" value="WBSCR13"/>
</dbReference>
<gene>
    <name evidence="6" type="ORF">NDN08_002706</name>
</gene>
<dbReference type="InterPro" id="IPR015943">
    <property type="entry name" value="WD40/YVTN_repeat-like_dom_sf"/>
</dbReference>
<dbReference type="Gene3D" id="2.130.10.10">
    <property type="entry name" value="YVTN repeat-like/Quinoprotein amine dehydrogenase"/>
    <property type="match status" value="1"/>
</dbReference>
<dbReference type="SUPFAM" id="SSF50978">
    <property type="entry name" value="WD40 repeat-like"/>
    <property type="match status" value="1"/>
</dbReference>
<keyword evidence="7" id="KW-1185">Reference proteome</keyword>
<evidence type="ECO:0000313" key="7">
    <source>
        <dbReference type="Proteomes" id="UP001157974"/>
    </source>
</evidence>
<evidence type="ECO:0000256" key="2">
    <source>
        <dbReference type="ARBA" id="ARBA00022737"/>
    </source>
</evidence>
<dbReference type="AlphaFoldDB" id="A0AAV8UXZ8"/>
<evidence type="ECO:0000256" key="3">
    <source>
        <dbReference type="PROSITE-ProRule" id="PRU00221"/>
    </source>
</evidence>
<evidence type="ECO:0000256" key="4">
    <source>
        <dbReference type="SAM" id="MobiDB-lite"/>
    </source>
</evidence>
<feature type="compositionally biased region" description="Polar residues" evidence="4">
    <location>
        <begin position="70"/>
        <end position="80"/>
    </location>
</feature>
<accession>A0AAV8UXZ8</accession>
<feature type="transmembrane region" description="Helical" evidence="5">
    <location>
        <begin position="6"/>
        <end position="25"/>
    </location>
</feature>
<dbReference type="GO" id="GO:0005783">
    <property type="term" value="C:endoplasmic reticulum"/>
    <property type="evidence" value="ECO:0007669"/>
    <property type="project" value="TreeGrafter"/>
</dbReference>
<dbReference type="Proteomes" id="UP001157974">
    <property type="component" value="Unassembled WGS sequence"/>
</dbReference>
<name>A0AAV8UXZ8_9RHOD</name>
<keyword evidence="1 3" id="KW-0853">WD repeat</keyword>
<dbReference type="Pfam" id="PF00400">
    <property type="entry name" value="WD40"/>
    <property type="match status" value="3"/>
</dbReference>
<protein>
    <recommendedName>
        <fullName evidence="8">Anaphase-promoting complex subunit 4 WD40 domain-containing protein</fullName>
    </recommendedName>
</protein>
<feature type="repeat" description="WD" evidence="3">
    <location>
        <begin position="283"/>
        <end position="317"/>
    </location>
</feature>
<feature type="repeat" description="WD" evidence="3">
    <location>
        <begin position="232"/>
        <end position="273"/>
    </location>
</feature>
<dbReference type="SMART" id="SM00320">
    <property type="entry name" value="WD40"/>
    <property type="match status" value="5"/>
</dbReference>
<dbReference type="InterPro" id="IPR036322">
    <property type="entry name" value="WD40_repeat_dom_sf"/>
</dbReference>
<comment type="caution">
    <text evidence="6">The sequence shown here is derived from an EMBL/GenBank/DDBJ whole genome shotgun (WGS) entry which is preliminary data.</text>
</comment>
<keyword evidence="5" id="KW-0812">Transmembrane</keyword>
<organism evidence="6 7">
    <name type="scientific">Rhodosorus marinus</name>
    <dbReference type="NCBI Taxonomy" id="101924"/>
    <lineage>
        <taxon>Eukaryota</taxon>
        <taxon>Rhodophyta</taxon>
        <taxon>Stylonematophyceae</taxon>
        <taxon>Stylonematales</taxon>
        <taxon>Stylonemataceae</taxon>
        <taxon>Rhodosorus</taxon>
    </lineage>
</organism>
<dbReference type="InterPro" id="IPR001680">
    <property type="entry name" value="WD40_rpt"/>
</dbReference>
<evidence type="ECO:0008006" key="8">
    <source>
        <dbReference type="Google" id="ProtNLM"/>
    </source>
</evidence>
<feature type="repeat" description="WD" evidence="3">
    <location>
        <begin position="92"/>
        <end position="124"/>
    </location>
</feature>
<keyword evidence="5" id="KW-1133">Transmembrane helix</keyword>
<reference evidence="6 7" key="1">
    <citation type="journal article" date="2023" name="Nat. Commun.">
        <title>Origin of minicircular mitochondrial genomes in red algae.</title>
        <authorList>
            <person name="Lee Y."/>
            <person name="Cho C.H."/>
            <person name="Lee Y.M."/>
            <person name="Park S.I."/>
            <person name="Yang J.H."/>
            <person name="West J.A."/>
            <person name="Bhattacharya D."/>
            <person name="Yoon H.S."/>
        </authorList>
    </citation>
    <scope>NUCLEOTIDE SEQUENCE [LARGE SCALE GENOMIC DNA]</scope>
    <source>
        <strain evidence="6 7">CCMP1338</strain>
        <tissue evidence="6">Whole cell</tissue>
    </source>
</reference>
<dbReference type="EMBL" id="JAMWBK010000004">
    <property type="protein sequence ID" value="KAJ8906212.1"/>
    <property type="molecule type" value="Genomic_DNA"/>
</dbReference>
<feature type="compositionally biased region" description="Basic and acidic residues" evidence="4">
    <location>
        <begin position="45"/>
        <end position="59"/>
    </location>
</feature>
<dbReference type="PROSITE" id="PS50082">
    <property type="entry name" value="WD_REPEATS_2"/>
    <property type="match status" value="3"/>
</dbReference>
<dbReference type="PANTHER" id="PTHR44321">
    <property type="entry name" value="TRANSDUCIN BETA-LIKE PROTEIN 2"/>
    <property type="match status" value="1"/>
</dbReference>
<feature type="region of interest" description="Disordered" evidence="4">
    <location>
        <begin position="45"/>
        <end position="80"/>
    </location>
</feature>
<dbReference type="GO" id="GO:0030968">
    <property type="term" value="P:endoplasmic reticulum unfolded protein response"/>
    <property type="evidence" value="ECO:0007669"/>
    <property type="project" value="TreeGrafter"/>
</dbReference>
<keyword evidence="2" id="KW-0677">Repeat</keyword>
<evidence type="ECO:0000256" key="1">
    <source>
        <dbReference type="ARBA" id="ARBA00022574"/>
    </source>
</evidence>
<evidence type="ECO:0000313" key="6">
    <source>
        <dbReference type="EMBL" id="KAJ8906212.1"/>
    </source>
</evidence>
<dbReference type="PROSITE" id="PS50294">
    <property type="entry name" value="WD_REPEATS_REGION"/>
    <property type="match status" value="2"/>
</dbReference>
<dbReference type="PANTHER" id="PTHR44321:SF1">
    <property type="entry name" value="TRANSDUCIN BETA-LIKE PROTEIN 2"/>
    <property type="match status" value="1"/>
</dbReference>
<sequence>MWPLLITAAWMTLIIAIGSYVYLYVARRDPDEVVDLNKEREKEMRRVQFSSNKKDDSTVKTKPVVKKSSRTATKGSKSGASHFSHPLLIRTIGGHHDFINDFGVSHEMEKVTTMSVDRTIRIWDSALRTDSKYSMKKVESAHEKDVRYPDQALRGCINGKVTSAVFFLELATALKGYTIQGLAMQESFQVPFKSKGNLMFLDVLGNGVGFVTFTDTLELNVWNMHGDILSTLNTHQGKINDVRLSKDGRFVATAGFTSEVQIYEVELMKGTTSFSACRKVMDLKGHKAAVYSVDFSADGKMAATVSRDGFLMLWNINVRYREQESCKLVLSIKPEGPARLDRVRLSPDSKLAAISEGSSVWFYSTADGHLVEKIENSTPTKSPSSGGYGRILKMEFLGGKDNALVTLCEVDKFVRVWRTPAV</sequence>
<proteinExistence type="predicted"/>
<dbReference type="InterPro" id="IPR019775">
    <property type="entry name" value="WD40_repeat_CS"/>
</dbReference>